<dbReference type="RefSeq" id="WP_131866996.1">
    <property type="nucleotide sequence ID" value="NZ_SMCR01000010.1"/>
</dbReference>
<keyword evidence="1" id="KW-1133">Transmembrane helix</keyword>
<keyword evidence="3" id="KW-1185">Reference proteome</keyword>
<gene>
    <name evidence="2" type="ORF">EDC52_11096</name>
</gene>
<evidence type="ECO:0000313" key="3">
    <source>
        <dbReference type="Proteomes" id="UP000295719"/>
    </source>
</evidence>
<organism evidence="2 3">
    <name type="scientific">Biostraticola tofi</name>
    <dbReference type="NCBI Taxonomy" id="466109"/>
    <lineage>
        <taxon>Bacteria</taxon>
        <taxon>Pseudomonadati</taxon>
        <taxon>Pseudomonadota</taxon>
        <taxon>Gammaproteobacteria</taxon>
        <taxon>Enterobacterales</taxon>
        <taxon>Bruguierivoracaceae</taxon>
        <taxon>Biostraticola</taxon>
    </lineage>
</organism>
<accession>A0A4R3YPH2</accession>
<proteinExistence type="predicted"/>
<dbReference type="EMBL" id="SMCR01000010">
    <property type="protein sequence ID" value="TCV93064.1"/>
    <property type="molecule type" value="Genomic_DNA"/>
</dbReference>
<sequence>MSSTVLISCLVVGLANYFFRYFPLHRVKTTVSQSRGNGPLAQVLDCIGVASICALLVVSSVPEIMQHPHKFWPTLAGLLSLILSFWRTRSIVISTLAGALVYGLIVKLMLT</sequence>
<feature type="transmembrane region" description="Helical" evidence="1">
    <location>
        <begin position="39"/>
        <end position="58"/>
    </location>
</feature>
<dbReference type="NCBIfam" id="NF007711">
    <property type="entry name" value="PRK10408.1"/>
    <property type="match status" value="1"/>
</dbReference>
<name>A0A4R3YPH2_9GAMM</name>
<comment type="caution">
    <text evidence="2">The sequence shown here is derived from an EMBL/GenBank/DDBJ whole genome shotgun (WGS) entry which is preliminary data.</text>
</comment>
<dbReference type="AlphaFoldDB" id="A0A4R3YPH2"/>
<dbReference type="InterPro" id="IPR008407">
    <property type="entry name" value="Brnchd-chn_aa_trnsp_AzlD"/>
</dbReference>
<evidence type="ECO:0000256" key="1">
    <source>
        <dbReference type="SAM" id="Phobius"/>
    </source>
</evidence>
<reference evidence="2 3" key="1">
    <citation type="submission" date="2019-03" db="EMBL/GenBank/DDBJ databases">
        <title>Genomic Encyclopedia of Type Strains, Phase IV (KMG-IV): sequencing the most valuable type-strain genomes for metagenomic binning, comparative biology and taxonomic classification.</title>
        <authorList>
            <person name="Goeker M."/>
        </authorList>
    </citation>
    <scope>NUCLEOTIDE SEQUENCE [LARGE SCALE GENOMIC DNA]</scope>
    <source>
        <strain evidence="2 3">DSM 19580</strain>
    </source>
</reference>
<keyword evidence="1" id="KW-0812">Transmembrane</keyword>
<dbReference type="OrthoDB" id="6475051at2"/>
<feature type="transmembrane region" description="Helical" evidence="1">
    <location>
        <begin position="92"/>
        <end position="110"/>
    </location>
</feature>
<keyword evidence="1" id="KW-0472">Membrane</keyword>
<evidence type="ECO:0000313" key="2">
    <source>
        <dbReference type="EMBL" id="TCV93064.1"/>
    </source>
</evidence>
<dbReference type="Pfam" id="PF05437">
    <property type="entry name" value="AzlD"/>
    <property type="match status" value="1"/>
</dbReference>
<protein>
    <submittedName>
        <fullName evidence="2">Branched-subunit amino acid transport protein AzlD</fullName>
    </submittedName>
</protein>
<dbReference type="Proteomes" id="UP000295719">
    <property type="component" value="Unassembled WGS sequence"/>
</dbReference>